<evidence type="ECO:0000256" key="3">
    <source>
        <dbReference type="ARBA" id="ARBA00022821"/>
    </source>
</evidence>
<sequence>MDTIVSTTTESALNITASMVKRQVGYYFNYKDKFKELESYIEKLEHNKERLQHQVDSALRSGEEIENDVQHCLTLIDEKIKEYKSCINDECHAKTICSIGFFPNNFRLRYQLGRKATKMVEEIIGDELWKTSFDNVSYQELPSIDATFSNNGYESFASRNKTMEMIMKALQDSTVGMIGVYGPGGVGKTTLLKEIANKAREKKLFKIVIIANITGNPDFKKIQEQIAGMLGMKLEEESEIARVDRIRKRLKNEKENTLIILDDLWGGLDFNKLGIPCNDDASQQEVNDISDYGYNKTEMKELSKVDLDKMKKEKLSKDYRGGKILLTSRNKQVLCNEMDVQESSIFSVGVLDEKESETLLKKVAGVKNSEFDKNATEIAKWSAGFPIALVSIGRTLKNKSLSTWEDVCQQIKRQNFTSEWGFTDFSIKLSYDHLKNEELKCIFLHCARMGNDALIMDLVKFCVGLNLLPGVHTITDARKRVKEMIQELEESSLLVKSYSIDRFNMHDIVRDVALSISSKEKHVLYMKNAILDEWPHENDFERYPAIFIHFCDINDELPESIHCPRLEVLHIDNKNESFEIPDEFFKSMVRLRVLILTGINLSCLPSSIKCLKKLRMLCLEQCTLGENLSIIGELKNLRILTFSGSNIENLPLEFGQLDKLQFLDISNCLKLRQITSNIIPRMAILEEFYIRDNLIIWEAEENMKSESASLSELRHLNQLQNLDIHIHSSSHFPQNLFFDRLNSYKIVIGEFNLFNLLKVGEFKVPDKYEEVKFLALNLKEGIDIHSEKWIKMLFKSVQCLLLGELNDVEDIFYELNVEGFPNLKHLSIVNNFGIKYIINPRERFHSLVAFPKLESMWLYKLDNLEIICANQLVRTSFRNLKVIKIQTCIKLVNLFLFSMVRLLTVLETIEVCDCDSLKEIVSKEIQTHTISDDKIEFPQLRLLTLKYLPTFIHLYNVDKIPVGAHSLQDQVFQQRNKDIVVEVEHRNTNSCLPLFNEKVSTPKLEWLELSSINIHKIWSDQCNHYFQNLLTLNVTDCGNLKYLLSFSVARSLVNLRSLSVKDCEMMEDIFRPDDEEYVDIFPKLKKMEIIYMKKLNTIWKSHIGLHSFCSLDSLIIRECHKLLLIIPGYMMKIFQSLQSLTIKNCKLVENIFDFANIPQTSDTIETNLDNILLEKLPKLVNVWKDGINAVLKYNNLQRIKIADNPNLKYLFPLFVANNLEKLEVLEVRKCWIMKEIVFSDKHSSESDINFKFPHLHTLSFIDLYDLRSFYSGIHTLEWPSLKKLDIADCSMLEGFTLEIINSQDQPITLATRKVIYNLEYMSMSLKEAEWLQKYIVNVHRMHKLEELTLYGLKNNEIFFWFLHRLPNLKRLTLELCHLKKIWALKSLISPEKIGGVVQLRELKLESMWSLEEIGFEHEVLLQRVERLSIQRCTKLKNLVSSSVTFSYLSYLEVMNCKSMRSLMTCSAAKTLVQLTTLKVCSCPMIVEIVAENKEEKVQEIEFKQLKSLQLVSLQNLSSFSTIKKCELKFPLLEKLVVSECPRMTKFSEDQNVPNLQKVHVVAGEKDKWYWEGDLNATLQKHFSDQVSFEYSKHARLVDYPERKDVRLGKSAFPDNFFGCIKKLEFGEACTRNILIPSHVLPYLKNLEELNVENCKPTQVIFDIDESELKMKGMIFRLKNLNLNKLSNLKCVWKVNSGGIVSFPNLHRVDINGCGSLVTLFPVSLARNIKKLEVLEITECEKLVEIVGKEDGMEHGTTMIFEFPCLSWLLVDNVPLLSCFYPGKHYLKCPLLYSLFVASCPKLKLFTSEFDDNQKATVIEAPIRQLQPLFSLEILASPKLTRLSLNEENVMLLRDAQLPKDLFCNLNVLRLFFEDDNNEKDSLPFDFFHRLPSLTYLMVEKFFGLREIFPYQKLQVHENVLGGLKQLFLLRLKELESIGLEHTWVQPYSEKLESLKIHFCPQLQKIVSCAVSFINLKELRVTFCDQMEYLFTLATVKSLVKLESLIVKYCESIKEIAKSEDGDDCDKILIFGRLRSIELYSLPKLLRFYSGNATLRCLCLKAVMVAKCPNMINFSLGTINMPLFSGINVSSKDSDLTFDDDLNTTIERFFHEQEFFNHSKHMILDEYLEMTGVQHIKPAISDNFFGSFKKLEFDGACKRTIVIPFHVLPYLKNLKKLHVHSSDAVKVIFDFDESEDKTKGIVSSLKTLTLNNLSNLKCVWKENLEGIVSFPNLEEVIVTGCRSLVTLLSSSLAKSLEKLTTLQMERCEKLEEIVRKEDEREHGMTLTFEFPCLTTLYLEKNALLSCFYPGKHYLECPILDALYVVYCPKLKLFSSDTGDSHKEVIEAPISPPQQPLFLVEKVSAELKDLAFSEENIMLFREAKLPKNLLCNLSRLCLCFEDDYNEKDSLPFDFFHMLPNLEHLMVEKCFGLKEIFPSQKLQVHDKVLTGLKELILFELSELESIGFEHEWVQPYSRKLELLKVDTCSEIENIVSCPVSFINLKELHVTFCEEMDYLFTFGTLKSLMKLETLIIDNCGSIKEIARNEEEDGCDEIIFGRLRSIKLEYLPKLISFYSGNATLQCPSLQTVMVTECPNMITFSKGVIKLAMFSGIQTSEDSDFTFHVDLNTSVESLLHEKDIFNYSKLMILDYYLGMYGVHHRKPIVSHNFFGSFKKLEFDAACKRTILIPSHVLPYLKNLEELNVHNSDVVQVIFDIDESEDKTKGIVSSLKKLTLNNLSNLKHVWKENSTGIISFHNLQEVVVNGCGSLIALFSSSLARNLGKLKKLQIIDCGKLLEIAEKEDGMEHGTKIMFELPCLSWLFLVNMPLLSCFYPGKHDLDCPLLETLFVSYCPKLKLFTSDFDENQKGAIGAQISPLQQPMFSVEKVSPNIKLLALNEENIMLFREVQLLQHILCNIVFLFLCFEDDNNEKDSLPFDFFHKLPNLSSLLIQKCFGLKEIFPSQKLQVHDGGLAGLKQLDLIDLKELELVGLEHLWVQPYSEKLELLKLEKCPQLQKLVHCAVSFINLIELRVELCERMEYLFTFATVQSLVKLETLIINSCESIKEIIKDENEDGCAEMVFGRLKSIELESLPRLVRFYSGKATLQCSYLKIVMVVKCPSMITFSEGVIKVPMLSGIQTSKDSDLTFHDDLNTTIEKLFHQEVEKSACDIEHLKFGDHSHIQEIWLGVAPIPTNNSFNNLKSLTVVECESFPNVIPFYLLPFLCNLKEIEVSNCQSVKAIFDVNGAAADMKPISLPLKKLILNQLPNLEHIWNLNPDEILSLQDLQQVSISNCQTLKSLFPTSVANHLVKLHVRACATLVEIFAVADAAINGETKQFNFHCLTSLTLWELPELKYLYPGKHTLEWPMLTHLDIYHCDQLKLFKTEHHSDEFADTEDQLGISIHQQAAFSVEKVFPKLVQLSLKKEDAMAISQGQLQVMPSIERQEITWKDTMIGQGQFGANVAHLLQNLKLLKLMCYHEDDKSNIFSGGLLEEIPNIENLEVVCSSFTEIFCSQGPTTDCSKVLSKLKRLHLKNLPQLNAIGLEHSWVEPLLKTLETLEVFSCPTMKILVSSTLSFSNLTSLNVGECHGLIYVFTSSTAKRLGQLKHISIRDCQAIQEIVSKEEDRESEDEDEDITFDQLSLLSLESLPNIVGIYSGTSKLKFPCLDQVTLKECPQMKYSYVPDLHEFKPQEQT</sequence>
<dbReference type="PANTHER" id="PTHR33463">
    <property type="entry name" value="NB-ARC DOMAIN-CONTAINING PROTEIN-RELATED"/>
    <property type="match status" value="1"/>
</dbReference>
<evidence type="ECO:0000313" key="8">
    <source>
        <dbReference type="Proteomes" id="UP000743370"/>
    </source>
</evidence>
<keyword evidence="3" id="KW-0611">Plant defense</keyword>
<dbReference type="Pfam" id="PF23247">
    <property type="entry name" value="LRR_RPS2"/>
    <property type="match status" value="13"/>
</dbReference>
<proteinExistence type="inferred from homology"/>
<comment type="caution">
    <text evidence="7">The sequence shown here is derived from an EMBL/GenBank/DDBJ whole genome shotgun (WGS) entry which is preliminary data.</text>
</comment>
<dbReference type="Pfam" id="PF00931">
    <property type="entry name" value="NB-ARC"/>
    <property type="match status" value="1"/>
</dbReference>
<reference evidence="7 8" key="1">
    <citation type="submission" date="2020-05" db="EMBL/GenBank/DDBJ databases">
        <title>Vigna angularis (adzuki bean) Var. LongXiaoDou No. 4 denovo assembly.</title>
        <authorList>
            <person name="Xiang H."/>
        </authorList>
    </citation>
    <scope>NUCLEOTIDE SEQUENCE [LARGE SCALE GENOMIC DNA]</scope>
    <source>
        <tissue evidence="7">Leaf</tissue>
    </source>
</reference>
<gene>
    <name evidence="7" type="ORF">HKW66_Vig0113160</name>
</gene>
<dbReference type="InterPro" id="IPR002182">
    <property type="entry name" value="NB-ARC"/>
</dbReference>
<dbReference type="GO" id="GO:0006952">
    <property type="term" value="P:defense response"/>
    <property type="evidence" value="ECO:0007669"/>
    <property type="project" value="UniProtKB-KW"/>
</dbReference>
<dbReference type="GO" id="GO:0005524">
    <property type="term" value="F:ATP binding"/>
    <property type="evidence" value="ECO:0007669"/>
    <property type="project" value="UniProtKB-KW"/>
</dbReference>
<evidence type="ECO:0000313" key="7">
    <source>
        <dbReference type="EMBL" id="KAG2404394.1"/>
    </source>
</evidence>
<dbReference type="InterPro" id="IPR057135">
    <property type="entry name" value="At4g27190-like_LRR"/>
</dbReference>
<dbReference type="InterPro" id="IPR042197">
    <property type="entry name" value="Apaf_helical"/>
</dbReference>
<dbReference type="SUPFAM" id="SSF52058">
    <property type="entry name" value="L domain-like"/>
    <property type="match status" value="3"/>
</dbReference>
<keyword evidence="2" id="KW-0547">Nucleotide-binding</keyword>
<keyword evidence="5" id="KW-0175">Coiled coil</keyword>
<dbReference type="PRINTS" id="PR00364">
    <property type="entry name" value="DISEASERSIST"/>
</dbReference>
<evidence type="ECO:0000259" key="6">
    <source>
        <dbReference type="SMART" id="SM00382"/>
    </source>
</evidence>
<dbReference type="Proteomes" id="UP000743370">
    <property type="component" value="Unassembled WGS sequence"/>
</dbReference>
<dbReference type="PANTHER" id="PTHR33463:SF196">
    <property type="entry name" value="NB-ARC DOMAIN DISEASE RESISTANCE PROTEIN"/>
    <property type="match status" value="1"/>
</dbReference>
<dbReference type="EMBL" id="JABFOF010000002">
    <property type="protein sequence ID" value="KAG2404394.1"/>
    <property type="molecule type" value="Genomic_DNA"/>
</dbReference>
<evidence type="ECO:0000256" key="1">
    <source>
        <dbReference type="ARBA" id="ARBA00008894"/>
    </source>
</evidence>
<dbReference type="Gene3D" id="3.80.10.10">
    <property type="entry name" value="Ribonuclease Inhibitor"/>
    <property type="match status" value="13"/>
</dbReference>
<dbReference type="Gene3D" id="1.10.8.430">
    <property type="entry name" value="Helical domain of apoptotic protease-activating factors"/>
    <property type="match status" value="1"/>
</dbReference>
<dbReference type="SMART" id="SM00382">
    <property type="entry name" value="AAA"/>
    <property type="match status" value="1"/>
</dbReference>
<dbReference type="SUPFAM" id="SSF52047">
    <property type="entry name" value="RNI-like"/>
    <property type="match status" value="6"/>
</dbReference>
<evidence type="ECO:0000256" key="2">
    <source>
        <dbReference type="ARBA" id="ARBA00022741"/>
    </source>
</evidence>
<keyword evidence="4" id="KW-0067">ATP-binding</keyword>
<protein>
    <submittedName>
        <fullName evidence="7">Disease resistance protein</fullName>
    </submittedName>
</protein>
<dbReference type="SUPFAM" id="SSF52540">
    <property type="entry name" value="P-loop containing nucleoside triphosphate hydrolases"/>
    <property type="match status" value="1"/>
</dbReference>
<feature type="domain" description="AAA+ ATPase" evidence="6">
    <location>
        <begin position="174"/>
        <end position="370"/>
    </location>
</feature>
<dbReference type="GO" id="GO:0043531">
    <property type="term" value="F:ADP binding"/>
    <property type="evidence" value="ECO:0007669"/>
    <property type="project" value="InterPro"/>
</dbReference>
<evidence type="ECO:0000256" key="5">
    <source>
        <dbReference type="SAM" id="Coils"/>
    </source>
</evidence>
<organism evidence="7 8">
    <name type="scientific">Phaseolus angularis</name>
    <name type="common">Azuki bean</name>
    <name type="synonym">Vigna angularis</name>
    <dbReference type="NCBI Taxonomy" id="3914"/>
    <lineage>
        <taxon>Eukaryota</taxon>
        <taxon>Viridiplantae</taxon>
        <taxon>Streptophyta</taxon>
        <taxon>Embryophyta</taxon>
        <taxon>Tracheophyta</taxon>
        <taxon>Spermatophyta</taxon>
        <taxon>Magnoliopsida</taxon>
        <taxon>eudicotyledons</taxon>
        <taxon>Gunneridae</taxon>
        <taxon>Pentapetalae</taxon>
        <taxon>rosids</taxon>
        <taxon>fabids</taxon>
        <taxon>Fabales</taxon>
        <taxon>Fabaceae</taxon>
        <taxon>Papilionoideae</taxon>
        <taxon>50 kb inversion clade</taxon>
        <taxon>NPAAA clade</taxon>
        <taxon>indigoferoid/millettioid clade</taxon>
        <taxon>Phaseoleae</taxon>
        <taxon>Vigna</taxon>
    </lineage>
</organism>
<dbReference type="InterPro" id="IPR003593">
    <property type="entry name" value="AAA+_ATPase"/>
</dbReference>
<evidence type="ECO:0000256" key="4">
    <source>
        <dbReference type="ARBA" id="ARBA00022840"/>
    </source>
</evidence>
<dbReference type="Gene3D" id="3.40.50.300">
    <property type="entry name" value="P-loop containing nucleotide triphosphate hydrolases"/>
    <property type="match status" value="1"/>
</dbReference>
<name>A0A8T0KXH3_PHAAN</name>
<feature type="coiled-coil region" evidence="5">
    <location>
        <begin position="27"/>
        <end position="68"/>
    </location>
</feature>
<dbReference type="InterPro" id="IPR027417">
    <property type="entry name" value="P-loop_NTPase"/>
</dbReference>
<comment type="similarity">
    <text evidence="1">Belongs to the disease resistance NB-LRR family.</text>
</comment>
<accession>A0A8T0KXH3</accession>
<dbReference type="InterPro" id="IPR032675">
    <property type="entry name" value="LRR_dom_sf"/>
</dbReference>
<dbReference type="InterPro" id="IPR050905">
    <property type="entry name" value="Plant_NBS-LRR"/>
</dbReference>